<dbReference type="EMBL" id="JBHSQB010000021">
    <property type="protein sequence ID" value="MFC6098399.1"/>
    <property type="molecule type" value="Genomic_DNA"/>
</dbReference>
<evidence type="ECO:0000313" key="1">
    <source>
        <dbReference type="EMBL" id="MFC6098399.1"/>
    </source>
</evidence>
<accession>A0ABW1PT34</accession>
<reference evidence="2" key="1">
    <citation type="journal article" date="2019" name="Int. J. Syst. Evol. Microbiol.">
        <title>The Global Catalogue of Microorganisms (GCM) 10K type strain sequencing project: providing services to taxonomists for standard genome sequencing and annotation.</title>
        <authorList>
            <consortium name="The Broad Institute Genomics Platform"/>
            <consortium name="The Broad Institute Genome Sequencing Center for Infectious Disease"/>
            <person name="Wu L."/>
            <person name="Ma J."/>
        </authorList>
    </citation>
    <scope>NUCLEOTIDE SEQUENCE [LARGE SCALE GENOMIC DNA]</scope>
    <source>
        <strain evidence="2">CCUG 49679</strain>
    </source>
</reference>
<dbReference type="Pfam" id="PF09697">
    <property type="entry name" value="Porph_ging"/>
    <property type="match status" value="1"/>
</dbReference>
<evidence type="ECO:0000313" key="2">
    <source>
        <dbReference type="Proteomes" id="UP001596287"/>
    </source>
</evidence>
<proteinExistence type="predicted"/>
<dbReference type="NCBIfam" id="TIGR01200">
    <property type="entry name" value="GLPGLI"/>
    <property type="match status" value="1"/>
</dbReference>
<sequence length="237" mass="27212">MIKPLYILIFLFFDSYSQKINSGVVTYGIKLIHKKDSASQKLMLEMHPNFFNVANEIEFELSFNSNQSFFTEKTKMYSDQQTAFTILAKIAIFGNTKIKSDSIYKEYIIENIGQYIVKSETLKNWQITEETKKIDKFVCYKATNEVIITNPRGTFKHPVIAWFCPEIPFQYGPNGFGGLPGLILEIQTTVGVFGAKKITLSKEIRKISGLKNLEIVSETEYDKISIDNYKAFLESQK</sequence>
<comment type="caution">
    <text evidence="1">The sequence shown here is derived from an EMBL/GenBank/DDBJ whole genome shotgun (WGS) entry which is preliminary data.</text>
</comment>
<organism evidence="1 2">
    <name type="scientific">Flavobacterium qiangtangense</name>
    <dbReference type="NCBI Taxonomy" id="1442595"/>
    <lineage>
        <taxon>Bacteria</taxon>
        <taxon>Pseudomonadati</taxon>
        <taxon>Bacteroidota</taxon>
        <taxon>Flavobacteriia</taxon>
        <taxon>Flavobacteriales</taxon>
        <taxon>Flavobacteriaceae</taxon>
        <taxon>Flavobacterium</taxon>
    </lineage>
</organism>
<dbReference type="RefSeq" id="WP_379793412.1">
    <property type="nucleotide sequence ID" value="NZ_JBHSQB010000021.1"/>
</dbReference>
<name>A0ABW1PT34_9FLAO</name>
<gene>
    <name evidence="1" type="ORF">ACFPVY_17255</name>
</gene>
<keyword evidence="2" id="KW-1185">Reference proteome</keyword>
<dbReference type="Proteomes" id="UP001596287">
    <property type="component" value="Unassembled WGS sequence"/>
</dbReference>
<protein>
    <submittedName>
        <fullName evidence="1">GLPGLI family protein</fullName>
    </submittedName>
</protein>
<dbReference type="InterPro" id="IPR005901">
    <property type="entry name" value="GLPGLI"/>
</dbReference>